<evidence type="ECO:0000313" key="4">
    <source>
        <dbReference type="Proteomes" id="UP001447188"/>
    </source>
</evidence>
<gene>
    <name evidence="3" type="ORF">Q9L58_000334</name>
</gene>
<proteinExistence type="predicted"/>
<evidence type="ECO:0000256" key="2">
    <source>
        <dbReference type="SAM" id="MobiDB-lite"/>
    </source>
</evidence>
<feature type="compositionally biased region" description="Basic residues" evidence="2">
    <location>
        <begin position="47"/>
        <end position="61"/>
    </location>
</feature>
<keyword evidence="1" id="KW-0175">Coiled coil</keyword>
<sequence length="149" mass="16082">MPSRSNPNVPTSVKNRARSRKAGLKAAVKARPAIASTDPDRPVTKAGVHHQKTNSSKTVRRITKRSQYAITRKEAAMEEVRKAGEGGVVEMKDVTVVRLSRRQEKLATRAVAVAEANAKAATAKKAEAVEKALKVEKEAAEAEAVMDID</sequence>
<feature type="coiled-coil region" evidence="1">
    <location>
        <begin position="111"/>
        <end position="145"/>
    </location>
</feature>
<name>A0ABR3GXH9_9PEZI</name>
<accession>A0ABR3GXH9</accession>
<evidence type="ECO:0000256" key="1">
    <source>
        <dbReference type="SAM" id="Coils"/>
    </source>
</evidence>
<keyword evidence="4" id="KW-1185">Reference proteome</keyword>
<reference evidence="3 4" key="1">
    <citation type="submission" date="2024-02" db="EMBL/GenBank/DDBJ databases">
        <title>Discinaceae phylogenomics.</title>
        <authorList>
            <person name="Dirks A.C."/>
            <person name="James T.Y."/>
        </authorList>
    </citation>
    <scope>NUCLEOTIDE SEQUENCE [LARGE SCALE GENOMIC DNA]</scope>
    <source>
        <strain evidence="3 4">ACD0624</strain>
    </source>
</reference>
<dbReference type="Proteomes" id="UP001447188">
    <property type="component" value="Unassembled WGS sequence"/>
</dbReference>
<evidence type="ECO:0000313" key="3">
    <source>
        <dbReference type="EMBL" id="KAL0640663.1"/>
    </source>
</evidence>
<feature type="region of interest" description="Disordered" evidence="2">
    <location>
        <begin position="1"/>
        <end position="61"/>
    </location>
</feature>
<feature type="compositionally biased region" description="Polar residues" evidence="2">
    <location>
        <begin position="1"/>
        <end position="14"/>
    </location>
</feature>
<organism evidence="3 4">
    <name type="scientific">Discina gigas</name>
    <dbReference type="NCBI Taxonomy" id="1032678"/>
    <lineage>
        <taxon>Eukaryota</taxon>
        <taxon>Fungi</taxon>
        <taxon>Dikarya</taxon>
        <taxon>Ascomycota</taxon>
        <taxon>Pezizomycotina</taxon>
        <taxon>Pezizomycetes</taxon>
        <taxon>Pezizales</taxon>
        <taxon>Discinaceae</taxon>
        <taxon>Discina</taxon>
    </lineage>
</organism>
<comment type="caution">
    <text evidence="3">The sequence shown here is derived from an EMBL/GenBank/DDBJ whole genome shotgun (WGS) entry which is preliminary data.</text>
</comment>
<protein>
    <submittedName>
        <fullName evidence="3">Uncharacterized protein</fullName>
    </submittedName>
</protein>
<dbReference type="EMBL" id="JBBBZM010000002">
    <property type="protein sequence ID" value="KAL0640663.1"/>
    <property type="molecule type" value="Genomic_DNA"/>
</dbReference>